<dbReference type="RefSeq" id="XP_006817094.1">
    <property type="nucleotide sequence ID" value="XM_006817031.1"/>
</dbReference>
<comment type="subcellular location">
    <subcellularLocation>
        <location evidence="13">Endomembrane system</location>
        <topology evidence="13">Single-pass type I membrane protein</topology>
    </subcellularLocation>
</comment>
<dbReference type="InterPro" id="IPR050316">
    <property type="entry name" value="Tyrosinase/Hemocyanin"/>
</dbReference>
<keyword evidence="5" id="KW-0732">Signal</keyword>
<dbReference type="Proteomes" id="UP000694865">
    <property type="component" value="Unplaced"/>
</dbReference>
<dbReference type="GeneID" id="100376573"/>
<protein>
    <recommendedName>
        <fullName evidence="11">Tyrosinase</fullName>
        <ecNumber evidence="2">1.14.18.1</ecNumber>
    </recommendedName>
    <alternativeName>
        <fullName evidence="12">Monophenol monooxygenase</fullName>
    </alternativeName>
</protein>
<dbReference type="EC" id="1.14.18.1" evidence="2"/>
<evidence type="ECO:0000256" key="13">
    <source>
        <dbReference type="ARBA" id="ARBA00046288"/>
    </source>
</evidence>
<keyword evidence="15" id="KW-1185">Reference proteome</keyword>
<feature type="domain" description="Tyrosinase copper-binding" evidence="14">
    <location>
        <begin position="171"/>
        <end position="182"/>
    </location>
</feature>
<name>A0ABM0MAQ3_SACKO</name>
<reference evidence="16" key="1">
    <citation type="submission" date="2025-08" db="UniProtKB">
        <authorList>
            <consortium name="RefSeq"/>
        </authorList>
    </citation>
    <scope>IDENTIFICATION</scope>
    <source>
        <tissue evidence="16">Testes</tissue>
    </source>
</reference>
<keyword evidence="10" id="KW-0325">Glycoprotein</keyword>
<keyword evidence="8" id="KW-0503">Monooxygenase</keyword>
<evidence type="ECO:0000313" key="15">
    <source>
        <dbReference type="Proteomes" id="UP000694865"/>
    </source>
</evidence>
<organism evidence="15 16">
    <name type="scientific">Saccoglossus kowalevskii</name>
    <name type="common">Acorn worm</name>
    <dbReference type="NCBI Taxonomy" id="10224"/>
    <lineage>
        <taxon>Eukaryota</taxon>
        <taxon>Metazoa</taxon>
        <taxon>Hemichordata</taxon>
        <taxon>Enteropneusta</taxon>
        <taxon>Harrimaniidae</taxon>
        <taxon>Saccoglossus</taxon>
    </lineage>
</organism>
<evidence type="ECO:0000256" key="3">
    <source>
        <dbReference type="ARBA" id="ARBA00022692"/>
    </source>
</evidence>
<evidence type="ECO:0000256" key="1">
    <source>
        <dbReference type="ARBA" id="ARBA00001973"/>
    </source>
</evidence>
<keyword evidence="6" id="KW-0560">Oxidoreductase</keyword>
<dbReference type="InterPro" id="IPR002227">
    <property type="entry name" value="Tyrosinase_Cu-bd"/>
</dbReference>
<evidence type="ECO:0000256" key="11">
    <source>
        <dbReference type="ARBA" id="ARBA00039304"/>
    </source>
</evidence>
<comment type="cofactor">
    <cofactor evidence="1">
        <name>Cu(2+)</name>
        <dbReference type="ChEBI" id="CHEBI:29036"/>
    </cofactor>
</comment>
<dbReference type="PRINTS" id="PR00092">
    <property type="entry name" value="TYROSINASE"/>
</dbReference>
<sequence length="279" mass="31956">MHIWRVNNDDDFAIPYWDWSGAPNCEICTEEYMGKNSPSPPHNILGEFSGWKDLCSDFQRFHDIGLICSNNEVSNLPSITRNPGGDSLLDELPSLEALYYTLSMTDYDTRPLVPTLNVSITSPCSFRNILEGFADSERQSGLFTPFGSQSHNQVHSYMNGTMGVVETSPNDPMFWLHHSNVDRIMEKWIRRYNANTTHYPKDSTPVGHDADSYMVPFFPVMTNGEFLQKSQVFGYTYDNIDSQGKPVNRRERIREGRAINGMQECVVPILDNDLYCKYY</sequence>
<dbReference type="Pfam" id="PF00264">
    <property type="entry name" value="Tyrosinase"/>
    <property type="match status" value="1"/>
</dbReference>
<dbReference type="Gene3D" id="1.10.1280.10">
    <property type="entry name" value="Di-copper center containing domain from catechol oxidase"/>
    <property type="match status" value="1"/>
</dbReference>
<evidence type="ECO:0000256" key="2">
    <source>
        <dbReference type="ARBA" id="ARBA00011906"/>
    </source>
</evidence>
<evidence type="ECO:0000256" key="9">
    <source>
        <dbReference type="ARBA" id="ARBA00023136"/>
    </source>
</evidence>
<dbReference type="PANTHER" id="PTHR11474:SF124">
    <property type="entry name" value="TYROSINASE"/>
    <property type="match status" value="1"/>
</dbReference>
<evidence type="ECO:0000256" key="10">
    <source>
        <dbReference type="ARBA" id="ARBA00023180"/>
    </source>
</evidence>
<dbReference type="PANTHER" id="PTHR11474">
    <property type="entry name" value="TYROSINASE FAMILY MEMBER"/>
    <property type="match status" value="1"/>
</dbReference>
<dbReference type="InterPro" id="IPR008922">
    <property type="entry name" value="Di-copper_centre_dom_sf"/>
</dbReference>
<evidence type="ECO:0000256" key="6">
    <source>
        <dbReference type="ARBA" id="ARBA00023002"/>
    </source>
</evidence>
<evidence type="ECO:0000256" key="7">
    <source>
        <dbReference type="ARBA" id="ARBA00023008"/>
    </source>
</evidence>
<proteinExistence type="predicted"/>
<keyword evidence="4" id="KW-0479">Metal-binding</keyword>
<dbReference type="SUPFAM" id="SSF48056">
    <property type="entry name" value="Di-copper centre-containing domain"/>
    <property type="match status" value="1"/>
</dbReference>
<evidence type="ECO:0000256" key="12">
    <source>
        <dbReference type="ARBA" id="ARBA00042251"/>
    </source>
</evidence>
<evidence type="ECO:0000256" key="5">
    <source>
        <dbReference type="ARBA" id="ARBA00022729"/>
    </source>
</evidence>
<keyword evidence="7" id="KW-0186">Copper</keyword>
<evidence type="ECO:0000256" key="4">
    <source>
        <dbReference type="ARBA" id="ARBA00022723"/>
    </source>
</evidence>
<evidence type="ECO:0000313" key="16">
    <source>
        <dbReference type="RefSeq" id="XP_006817094.1"/>
    </source>
</evidence>
<accession>A0ABM0MAQ3</accession>
<evidence type="ECO:0000256" key="8">
    <source>
        <dbReference type="ARBA" id="ARBA00023033"/>
    </source>
</evidence>
<gene>
    <name evidence="16" type="primary">LOC100376573</name>
</gene>
<keyword evidence="3" id="KW-0812">Transmembrane</keyword>
<evidence type="ECO:0000259" key="14">
    <source>
        <dbReference type="PROSITE" id="PS00498"/>
    </source>
</evidence>
<dbReference type="PROSITE" id="PS00498">
    <property type="entry name" value="TYROSINASE_2"/>
    <property type="match status" value="1"/>
</dbReference>
<keyword evidence="9" id="KW-0472">Membrane</keyword>